<dbReference type="PANTHER" id="PTHR28360">
    <property type="entry name" value="DYNACTIN SUBUNIT 3"/>
    <property type="match status" value="1"/>
</dbReference>
<accession>A0AA88LBJ8</accession>
<gene>
    <name evidence="1" type="ORF">QYM36_001017</name>
</gene>
<evidence type="ECO:0000313" key="1">
    <source>
        <dbReference type="EMBL" id="KAK2724362.1"/>
    </source>
</evidence>
<dbReference type="EMBL" id="JAVRJZ010000003">
    <property type="protein sequence ID" value="KAK2724360.1"/>
    <property type="molecule type" value="Genomic_DNA"/>
</dbReference>
<evidence type="ECO:0008006" key="3">
    <source>
        <dbReference type="Google" id="ProtNLM"/>
    </source>
</evidence>
<dbReference type="AlphaFoldDB" id="A0AA88LBJ8"/>
<dbReference type="EMBL" id="JAVRJZ010000003">
    <property type="protein sequence ID" value="KAK2724362.1"/>
    <property type="molecule type" value="Genomic_DNA"/>
</dbReference>
<proteinExistence type="predicted"/>
<keyword evidence="2" id="KW-1185">Reference proteome</keyword>
<dbReference type="EMBL" id="JAVRJZ010000003">
    <property type="protein sequence ID" value="KAK2724361.1"/>
    <property type="molecule type" value="Genomic_DNA"/>
</dbReference>
<name>A0AA88LBJ8_ARTSF</name>
<dbReference type="Pfam" id="PF07426">
    <property type="entry name" value="Dynactin_p22"/>
    <property type="match status" value="1"/>
</dbReference>
<protein>
    <recommendedName>
        <fullName evidence="3">Dynactin subunit 3</fullName>
    </recommendedName>
</protein>
<comment type="caution">
    <text evidence="1">The sequence shown here is derived from an EMBL/GenBank/DDBJ whole genome shotgun (WGS) entry which is preliminary data.</text>
</comment>
<organism evidence="1 2">
    <name type="scientific">Artemia franciscana</name>
    <name type="common">Brine shrimp</name>
    <name type="synonym">Artemia sanfranciscana</name>
    <dbReference type="NCBI Taxonomy" id="6661"/>
    <lineage>
        <taxon>Eukaryota</taxon>
        <taxon>Metazoa</taxon>
        <taxon>Ecdysozoa</taxon>
        <taxon>Arthropoda</taxon>
        <taxon>Crustacea</taxon>
        <taxon>Branchiopoda</taxon>
        <taxon>Anostraca</taxon>
        <taxon>Artemiidae</taxon>
        <taxon>Artemia</taxon>
    </lineage>
</organism>
<dbReference type="InterPro" id="IPR009991">
    <property type="entry name" value="DCTN3"/>
</dbReference>
<dbReference type="GO" id="GO:0005869">
    <property type="term" value="C:dynactin complex"/>
    <property type="evidence" value="ECO:0007669"/>
    <property type="project" value="InterPro"/>
</dbReference>
<evidence type="ECO:0000313" key="2">
    <source>
        <dbReference type="Proteomes" id="UP001187531"/>
    </source>
</evidence>
<sequence>MDIELDAMFRRIERLEALIVDSGPEELNATVLDNLLKFNADMVNATNGRERIQTVFRKVDEIDRFLDPVWLDTKQSQSQIEKAEVILSEEANIIKMVEDLNELDKLRPVLESNAIEDAPNLSSKLGTIRACQNNLTSQVEAIIKESRNCLTEQTLMMNNLNQLFLNWDDTMATLEKAKTQRNLPID</sequence>
<dbReference type="PANTHER" id="PTHR28360:SF1">
    <property type="entry name" value="DYNACTIN SUBUNIT 3"/>
    <property type="match status" value="1"/>
</dbReference>
<reference evidence="1" key="1">
    <citation type="submission" date="2023-07" db="EMBL/GenBank/DDBJ databases">
        <title>Chromosome-level genome assembly of Artemia franciscana.</title>
        <authorList>
            <person name="Jo E."/>
        </authorList>
    </citation>
    <scope>NUCLEOTIDE SEQUENCE</scope>
    <source>
        <tissue evidence="1">Whole body</tissue>
    </source>
</reference>
<dbReference type="EMBL" id="JAVRJZ010000003">
    <property type="protein sequence ID" value="KAK2724363.1"/>
    <property type="molecule type" value="Genomic_DNA"/>
</dbReference>
<dbReference type="Proteomes" id="UP001187531">
    <property type="component" value="Unassembled WGS sequence"/>
</dbReference>
<dbReference type="GO" id="GO:0061640">
    <property type="term" value="P:cytoskeleton-dependent cytokinesis"/>
    <property type="evidence" value="ECO:0007669"/>
    <property type="project" value="InterPro"/>
</dbReference>